<dbReference type="GO" id="GO:0000455">
    <property type="term" value="P:enzyme-directed rRNA pseudouridine synthesis"/>
    <property type="evidence" value="ECO:0007669"/>
    <property type="project" value="UniProtKB-ARBA"/>
</dbReference>
<dbReference type="CDD" id="cd00165">
    <property type="entry name" value="S4"/>
    <property type="match status" value="1"/>
</dbReference>
<dbReference type="EMBL" id="QKLP01000004">
    <property type="protein sequence ID" value="PYF43169.1"/>
    <property type="molecule type" value="Genomic_DNA"/>
</dbReference>
<feature type="domain" description="RNA-binding S4" evidence="5">
    <location>
        <begin position="5"/>
        <end position="61"/>
    </location>
</feature>
<dbReference type="Gene3D" id="3.30.70.1560">
    <property type="entry name" value="Alpha-L RNA-binding motif"/>
    <property type="match status" value="1"/>
</dbReference>
<organism evidence="6 7">
    <name type="scientific">Metamycoplasma alkalescens</name>
    <dbReference type="NCBI Taxonomy" id="45363"/>
    <lineage>
        <taxon>Bacteria</taxon>
        <taxon>Bacillati</taxon>
        <taxon>Mycoplasmatota</taxon>
        <taxon>Mycoplasmoidales</taxon>
        <taxon>Metamycoplasmataceae</taxon>
        <taxon>Metamycoplasma</taxon>
    </lineage>
</organism>
<evidence type="ECO:0000259" key="5">
    <source>
        <dbReference type="SMART" id="SM00363"/>
    </source>
</evidence>
<dbReference type="InterPro" id="IPR050343">
    <property type="entry name" value="RsuA_PseudoU_synthase"/>
</dbReference>
<dbReference type="InterPro" id="IPR002942">
    <property type="entry name" value="S4_RNA-bd"/>
</dbReference>
<evidence type="ECO:0000313" key="6">
    <source>
        <dbReference type="EMBL" id="PYF43169.1"/>
    </source>
</evidence>
<dbReference type="Gene3D" id="3.10.290.10">
    <property type="entry name" value="RNA-binding S4 domain"/>
    <property type="match status" value="1"/>
</dbReference>
<dbReference type="InterPro" id="IPR020094">
    <property type="entry name" value="TruA/RsuA/RluB/E/F_N"/>
</dbReference>
<evidence type="ECO:0000256" key="2">
    <source>
        <dbReference type="ARBA" id="ARBA00023235"/>
    </source>
</evidence>
<dbReference type="EC" id="5.4.99.-" evidence="4"/>
<dbReference type="SUPFAM" id="SSF55120">
    <property type="entry name" value="Pseudouridine synthase"/>
    <property type="match status" value="1"/>
</dbReference>
<dbReference type="InterPro" id="IPR042092">
    <property type="entry name" value="PsdUridine_s_RsuA/RluB/E/F_cat"/>
</dbReference>
<evidence type="ECO:0000256" key="4">
    <source>
        <dbReference type="RuleBase" id="RU003887"/>
    </source>
</evidence>
<gene>
    <name evidence="6" type="ORF">BCF88_10436</name>
</gene>
<dbReference type="Pfam" id="PF01479">
    <property type="entry name" value="S4"/>
    <property type="match status" value="1"/>
</dbReference>
<dbReference type="InterPro" id="IPR006145">
    <property type="entry name" value="PsdUridine_synth_RsuA/RluA"/>
</dbReference>
<dbReference type="SMART" id="SM00363">
    <property type="entry name" value="S4"/>
    <property type="match status" value="1"/>
</dbReference>
<proteinExistence type="inferred from homology"/>
<reference evidence="6 7" key="1">
    <citation type="submission" date="2018-06" db="EMBL/GenBank/DDBJ databases">
        <title>Genomic Encyclopedia of Archaeal and Bacterial Type Strains, Phase II (KMG-II): from individual species to whole genera.</title>
        <authorList>
            <person name="Goeker M."/>
        </authorList>
    </citation>
    <scope>NUCLEOTIDE SEQUENCE [LARGE SCALE GENOMIC DNA]</scope>
    <source>
        <strain evidence="6 7">ATCC 29103</strain>
    </source>
</reference>
<evidence type="ECO:0000256" key="1">
    <source>
        <dbReference type="ARBA" id="ARBA00008348"/>
    </source>
</evidence>
<accession>A0A318U581</accession>
<dbReference type="PANTHER" id="PTHR47683">
    <property type="entry name" value="PSEUDOURIDINE SYNTHASE FAMILY PROTEIN-RELATED"/>
    <property type="match status" value="1"/>
</dbReference>
<dbReference type="RefSeq" id="WP_110858242.1">
    <property type="nucleotide sequence ID" value="NZ_LS991949.1"/>
</dbReference>
<comment type="similarity">
    <text evidence="1 4">Belongs to the pseudouridine synthase RsuA family.</text>
</comment>
<dbReference type="SUPFAM" id="SSF55174">
    <property type="entry name" value="Alpha-L RNA-binding motif"/>
    <property type="match status" value="1"/>
</dbReference>
<keyword evidence="3" id="KW-0694">RNA-binding</keyword>
<dbReference type="InterPro" id="IPR036986">
    <property type="entry name" value="S4_RNA-bd_sf"/>
</dbReference>
<dbReference type="InterPro" id="IPR020103">
    <property type="entry name" value="PsdUridine_synth_cat_dom_sf"/>
</dbReference>
<dbReference type="Proteomes" id="UP000247715">
    <property type="component" value="Unassembled WGS sequence"/>
</dbReference>
<evidence type="ECO:0000313" key="7">
    <source>
        <dbReference type="Proteomes" id="UP000247715"/>
    </source>
</evidence>
<sequence length="239" mass="28427">MDKKIKIQKRISEMGFCSRREAENLIKEKKVYVNNQIAVIGQRVFFDDEIKINNQILKNQNQKFYILLNKPRNTICTLKDPQNRQTIYQWMKLEKFCFSIGRLDFNTTGVIIVTNDGDFANLLAHPSSNIEREYIATLKKPLSEKELKFLNSNFVMLNNKFSKQTVKKIDDFNYLVKLNEGRNHHVKNLFLLVDNLVLKLHRKRYGIWDDKNLKIGQFRYLDENEIHSYLKKIKSNHLN</sequence>
<dbReference type="InterPro" id="IPR000748">
    <property type="entry name" value="PsdUridine_synth_RsuA/RluB/E/F"/>
</dbReference>
<dbReference type="PANTHER" id="PTHR47683:SF2">
    <property type="entry name" value="RNA-BINDING S4 DOMAIN-CONTAINING PROTEIN"/>
    <property type="match status" value="1"/>
</dbReference>
<dbReference type="InterPro" id="IPR018496">
    <property type="entry name" value="PsdUridine_synth_RsuA/RluB_CS"/>
</dbReference>
<dbReference type="Pfam" id="PF00849">
    <property type="entry name" value="PseudoU_synth_2"/>
    <property type="match status" value="1"/>
</dbReference>
<protein>
    <recommendedName>
        <fullName evidence="4">Pseudouridine synthase</fullName>
        <ecNumber evidence="4">5.4.99.-</ecNumber>
    </recommendedName>
</protein>
<dbReference type="Gene3D" id="3.30.70.580">
    <property type="entry name" value="Pseudouridine synthase I, catalytic domain, N-terminal subdomain"/>
    <property type="match status" value="1"/>
</dbReference>
<dbReference type="GO" id="GO:0120159">
    <property type="term" value="F:rRNA pseudouridine synthase activity"/>
    <property type="evidence" value="ECO:0007669"/>
    <property type="project" value="UniProtKB-ARBA"/>
</dbReference>
<name>A0A318U581_9BACT</name>
<dbReference type="GO" id="GO:0003723">
    <property type="term" value="F:RNA binding"/>
    <property type="evidence" value="ECO:0007669"/>
    <property type="project" value="UniProtKB-KW"/>
</dbReference>
<evidence type="ECO:0000256" key="3">
    <source>
        <dbReference type="PROSITE-ProRule" id="PRU00182"/>
    </source>
</evidence>
<dbReference type="AlphaFoldDB" id="A0A318U581"/>
<dbReference type="CDD" id="cd02870">
    <property type="entry name" value="PseudoU_synth_RsuA_like"/>
    <property type="match status" value="1"/>
</dbReference>
<dbReference type="NCBIfam" id="TIGR00093">
    <property type="entry name" value="pseudouridine synthase"/>
    <property type="match status" value="1"/>
</dbReference>
<dbReference type="PROSITE" id="PS50889">
    <property type="entry name" value="S4"/>
    <property type="match status" value="1"/>
</dbReference>
<dbReference type="PROSITE" id="PS01149">
    <property type="entry name" value="PSI_RSU"/>
    <property type="match status" value="1"/>
</dbReference>
<comment type="caution">
    <text evidence="6">The sequence shown here is derived from an EMBL/GenBank/DDBJ whole genome shotgun (WGS) entry which is preliminary data.</text>
</comment>
<keyword evidence="2 4" id="KW-0413">Isomerase</keyword>